<dbReference type="EC" id="6.5.1.1" evidence="2"/>
<evidence type="ECO:0000259" key="6">
    <source>
        <dbReference type="PROSITE" id="PS50160"/>
    </source>
</evidence>
<evidence type="ECO:0000256" key="2">
    <source>
        <dbReference type="ARBA" id="ARBA00012727"/>
    </source>
</evidence>
<evidence type="ECO:0000256" key="3">
    <source>
        <dbReference type="ARBA" id="ARBA00022598"/>
    </source>
</evidence>
<evidence type="ECO:0000256" key="4">
    <source>
        <dbReference type="ARBA" id="ARBA00034003"/>
    </source>
</evidence>
<organism evidence="7 8">
    <name type="scientific">Rugosimonospora acidiphila</name>
    <dbReference type="NCBI Taxonomy" id="556531"/>
    <lineage>
        <taxon>Bacteria</taxon>
        <taxon>Bacillati</taxon>
        <taxon>Actinomycetota</taxon>
        <taxon>Actinomycetes</taxon>
        <taxon>Micromonosporales</taxon>
        <taxon>Micromonosporaceae</taxon>
        <taxon>Rugosimonospora</taxon>
    </lineage>
</organism>
<evidence type="ECO:0000313" key="7">
    <source>
        <dbReference type="EMBL" id="GAA5196046.1"/>
    </source>
</evidence>
<keyword evidence="3" id="KW-0436">Ligase</keyword>
<protein>
    <recommendedName>
        <fullName evidence="2">DNA ligase (ATP)</fullName>
        <ecNumber evidence="2">6.5.1.1</ecNumber>
    </recommendedName>
</protein>
<dbReference type="Gene3D" id="3.30.470.30">
    <property type="entry name" value="DNA ligase/mRNA capping enzyme"/>
    <property type="match status" value="1"/>
</dbReference>
<dbReference type="Gene3D" id="3.30.1490.70">
    <property type="match status" value="1"/>
</dbReference>
<dbReference type="PANTHER" id="PTHR45674:SF4">
    <property type="entry name" value="DNA LIGASE 1"/>
    <property type="match status" value="1"/>
</dbReference>
<dbReference type="SUPFAM" id="SSF56091">
    <property type="entry name" value="DNA ligase/mRNA capping enzyme, catalytic domain"/>
    <property type="match status" value="1"/>
</dbReference>
<dbReference type="Pfam" id="PF01068">
    <property type="entry name" value="DNA_ligase_A_M"/>
    <property type="match status" value="1"/>
</dbReference>
<dbReference type="Proteomes" id="UP001501570">
    <property type="component" value="Unassembled WGS sequence"/>
</dbReference>
<dbReference type="CDD" id="cd07906">
    <property type="entry name" value="Adenylation_DNA_ligase_LigD_LigC"/>
    <property type="match status" value="1"/>
</dbReference>
<dbReference type="PANTHER" id="PTHR45674">
    <property type="entry name" value="DNA LIGASE 1/3 FAMILY MEMBER"/>
    <property type="match status" value="1"/>
</dbReference>
<feature type="domain" description="ATP-dependent DNA ligase family profile" evidence="6">
    <location>
        <begin position="106"/>
        <end position="230"/>
    </location>
</feature>
<evidence type="ECO:0000313" key="8">
    <source>
        <dbReference type="Proteomes" id="UP001501570"/>
    </source>
</evidence>
<keyword evidence="8" id="KW-1185">Reference proteome</keyword>
<sequence>MGDGALSLIRPMLATLGEVPTPPGWGYEFKWDGVRAVVYLDAGGLRIASRNDRDVTASYPELRALPGRFRRRRLVLDGEILALDEHGVPSFSLLQQRMHVQSPGAALLSRVPVRLYAFDLLYLDGRPVLDRSYVDRRGELEALDLGGDVATAPPYWTDDAGRDLLRAAGDLGLEGVVAKRLDSPYHPGVRSRSWVKTPLNRTAEVVIAGWKAGGGRREGMIGSLLLGVYDDSGALAFVGHVGTGFTGQMLRDLAGQLSPLRRPSAPFDGPVPREYARDAQWVEPRIVGEVAYRTLTPEGRLRHPSWRGLRPDKDPHQVTMEPLAPR</sequence>
<reference evidence="8" key="1">
    <citation type="journal article" date="2019" name="Int. J. Syst. Evol. Microbiol.">
        <title>The Global Catalogue of Microorganisms (GCM) 10K type strain sequencing project: providing services to taxonomists for standard genome sequencing and annotation.</title>
        <authorList>
            <consortium name="The Broad Institute Genomics Platform"/>
            <consortium name="The Broad Institute Genome Sequencing Center for Infectious Disease"/>
            <person name="Wu L."/>
            <person name="Ma J."/>
        </authorList>
    </citation>
    <scope>NUCLEOTIDE SEQUENCE [LARGE SCALE GENOMIC DNA]</scope>
    <source>
        <strain evidence="8">JCM 18304</strain>
    </source>
</reference>
<dbReference type="InterPro" id="IPR050191">
    <property type="entry name" value="ATP-dep_DNA_ligase"/>
</dbReference>
<name>A0ABP9SGP2_9ACTN</name>
<dbReference type="Pfam" id="PF04679">
    <property type="entry name" value="DNA_ligase_A_C"/>
    <property type="match status" value="1"/>
</dbReference>
<comment type="similarity">
    <text evidence="1">Belongs to the ATP-dependent DNA ligase family.</text>
</comment>
<dbReference type="InterPro" id="IPR014146">
    <property type="entry name" value="LigD_ligase_dom"/>
</dbReference>
<dbReference type="InterPro" id="IPR012309">
    <property type="entry name" value="DNA_ligase_ATP-dep_C"/>
</dbReference>
<feature type="region of interest" description="Disordered" evidence="5">
    <location>
        <begin position="303"/>
        <end position="326"/>
    </location>
</feature>
<gene>
    <name evidence="7" type="ORF">GCM10023322_64080</name>
</gene>
<dbReference type="InterPro" id="IPR012340">
    <property type="entry name" value="NA-bd_OB-fold"/>
</dbReference>
<dbReference type="EMBL" id="BAABJQ010000025">
    <property type="protein sequence ID" value="GAA5196046.1"/>
    <property type="molecule type" value="Genomic_DNA"/>
</dbReference>
<evidence type="ECO:0000256" key="1">
    <source>
        <dbReference type="ARBA" id="ARBA00007572"/>
    </source>
</evidence>
<dbReference type="CDD" id="cd07971">
    <property type="entry name" value="OBF_DNA_ligase_LigD"/>
    <property type="match status" value="1"/>
</dbReference>
<comment type="caution">
    <text evidence="7">The sequence shown here is derived from an EMBL/GenBank/DDBJ whole genome shotgun (WGS) entry which is preliminary data.</text>
</comment>
<dbReference type="SUPFAM" id="SSF50249">
    <property type="entry name" value="Nucleic acid-binding proteins"/>
    <property type="match status" value="1"/>
</dbReference>
<dbReference type="InterPro" id="IPR016059">
    <property type="entry name" value="DNA_ligase_ATP-dep_CS"/>
</dbReference>
<evidence type="ECO:0000256" key="5">
    <source>
        <dbReference type="SAM" id="MobiDB-lite"/>
    </source>
</evidence>
<accession>A0ABP9SGP2</accession>
<dbReference type="PROSITE" id="PS50160">
    <property type="entry name" value="DNA_LIGASE_A3"/>
    <property type="match status" value="1"/>
</dbReference>
<proteinExistence type="inferred from homology"/>
<dbReference type="InterPro" id="IPR012310">
    <property type="entry name" value="DNA_ligase_ATP-dep_cent"/>
</dbReference>
<dbReference type="Gene3D" id="2.40.50.140">
    <property type="entry name" value="Nucleic acid-binding proteins"/>
    <property type="match status" value="1"/>
</dbReference>
<dbReference type="PROSITE" id="PS00697">
    <property type="entry name" value="DNA_LIGASE_A1"/>
    <property type="match status" value="1"/>
</dbReference>
<dbReference type="NCBIfam" id="TIGR02779">
    <property type="entry name" value="NHEJ_ligase_lig"/>
    <property type="match status" value="1"/>
</dbReference>
<comment type="catalytic activity">
    <reaction evidence="4">
        <text>ATP + (deoxyribonucleotide)n-3'-hydroxyl + 5'-phospho-(deoxyribonucleotide)m = (deoxyribonucleotide)n+m + AMP + diphosphate.</text>
        <dbReference type="EC" id="6.5.1.1"/>
    </reaction>
</comment>